<dbReference type="PANTHER" id="PTHR41313:SF1">
    <property type="entry name" value="DNA METHYLASE ADENINE-SPECIFIC DOMAIN-CONTAINING PROTEIN"/>
    <property type="match status" value="1"/>
</dbReference>
<dbReference type="GO" id="GO:0032259">
    <property type="term" value="P:methylation"/>
    <property type="evidence" value="ECO:0007669"/>
    <property type="project" value="UniProtKB-KW"/>
</dbReference>
<dbReference type="PANTHER" id="PTHR41313">
    <property type="entry name" value="ADENINE-SPECIFIC METHYLTRANSFERASE"/>
    <property type="match status" value="1"/>
</dbReference>
<keyword evidence="3" id="KW-0489">Methyltransferase</keyword>
<dbReference type="InterPro" id="IPR003356">
    <property type="entry name" value="DNA_methylase_A-5"/>
</dbReference>
<comment type="caution">
    <text evidence="3">The sequence shown here is derived from an EMBL/GenBank/DDBJ whole genome shotgun (WGS) entry which is preliminary data.</text>
</comment>
<dbReference type="SMART" id="SM00487">
    <property type="entry name" value="DEXDc"/>
    <property type="match status" value="1"/>
</dbReference>
<dbReference type="EMBL" id="JABAFX010000021">
    <property type="protein sequence ID" value="NME57587.1"/>
    <property type="molecule type" value="Genomic_DNA"/>
</dbReference>
<organism evidence="3 4">
    <name type="scientific">Dorea formicigenerans</name>
    <dbReference type="NCBI Taxonomy" id="39486"/>
    <lineage>
        <taxon>Bacteria</taxon>
        <taxon>Bacillati</taxon>
        <taxon>Bacillota</taxon>
        <taxon>Clostridia</taxon>
        <taxon>Lachnospirales</taxon>
        <taxon>Lachnospiraceae</taxon>
        <taxon>Dorea</taxon>
    </lineage>
</organism>
<dbReference type="InterPro" id="IPR014001">
    <property type="entry name" value="Helicase_ATP-bd"/>
</dbReference>
<dbReference type="SUPFAM" id="SSF53335">
    <property type="entry name" value="S-adenosyl-L-methionine-dependent methyltransferases"/>
    <property type="match status" value="1"/>
</dbReference>
<dbReference type="InterPro" id="IPR027417">
    <property type="entry name" value="P-loop_NTPase"/>
</dbReference>
<feature type="region of interest" description="Disordered" evidence="1">
    <location>
        <begin position="545"/>
        <end position="568"/>
    </location>
</feature>
<protein>
    <submittedName>
        <fullName evidence="3">N-6 DNA methylase</fullName>
    </submittedName>
</protein>
<feature type="domain" description="Helicase ATP-binding" evidence="2">
    <location>
        <begin position="1324"/>
        <end position="1563"/>
    </location>
</feature>
<accession>A0A848CRB2</accession>
<dbReference type="InterPro" id="IPR006935">
    <property type="entry name" value="Helicase/UvrB_N"/>
</dbReference>
<evidence type="ECO:0000259" key="2">
    <source>
        <dbReference type="SMART" id="SM00487"/>
    </source>
</evidence>
<proteinExistence type="predicted"/>
<dbReference type="Gene3D" id="3.40.50.150">
    <property type="entry name" value="Vaccinia Virus protein VP39"/>
    <property type="match status" value="1"/>
</dbReference>
<evidence type="ECO:0000256" key="1">
    <source>
        <dbReference type="SAM" id="MobiDB-lite"/>
    </source>
</evidence>
<sequence>MFTEHIPRELLDEVLIFGSNEKDSSLRIAALFMEEITPEKRTALLAQEYSTGTVGIRISNTPFVAAYDPYGIHLYTGDNLYTSQETFSISWENAHDRIRELLSLGQYLPQELLDQVFPNECQEAALSLLYLYHDFDYSGHDFPYFAPSEITGNYLKDVEVFTGKLASPGGLSEQISILERLYRDYQEDASILRFHYHKIPKLLDRLQRLSLPRIQYPAQEDYILHPLTKYIPKSDIEDLLSRHSEDGKLSIYSFFLRHPDSKERAEFLKNSYGTGGRYPAGENNFLDMDYEPRRIRFMLHTPDGFDDQVSLNWNQASKIIDEMIRENRFLEENTVQHIPVFQVKYLARELDHFLHTLPDDLRKQMPFPAKSEDTEQAIASYMESITDPDALSEIVTFMGGCLSVLPPDMKDYHTLERYAEDLTEYHDGVFSLFPVPAPEEQEHSTKEERVDSQEEVEGQLSFLDQLEPDLPEDASEPMDIPIGLQLTIDDREFQIDSVNYDTGKVSLTDLTFLKAIGFPISREEDLSVIQDHLAGTITANISEQVSESPGVDLSEGEKSSPENFRITEDDPDLGGPKGKFQANIQAIQTLQTLETEDRPATSEEQTILSHYSGWGGLSKAFEPDSTEWSKEYGQLKALLTPREYEAARSSTLNAFYTPPAVIRSMYQALSNMGFTAGNVLEPSCGTGNFFGCLPEGMDKSRLYGIELDSLTGRIAQKLYPKAQIQIDGFERTSFPNDFFDVVIGNVPFGNYQVPDRRYDRYKFPIHDYFIAKSLDQVRPGGLVAVVTSSGTLDKENPAARKYFAERADLLGAVRLSEQTFQKTAGTDAVTDILFLQKRDRAPIKEPSWVQLGETSDSYSINQYYIEHPEMILGDLVPEQNQYGETSLTVKARKDLSLEEQLSQAVSRIQGSMQIRELSDSDLDLEESVPADPDVPNFSYTLADGQIYYRENSLMNRMDLPAATAERVKGMIELRDITRTLLKMQLEDSSNEEITKQMELLNQKYDVFTAKWGLINSTGNQRAFSQDASYYLLSSLEVLDEEGNLKEKADIFRQRTIRKPEPVQTVDSAVEALSVSMGEKACVDLVYMSSLYGKPEEEICEELRGLIFKAPVSEQWQTADEYLSGNVREKLRTAEIFAESHPEYQINVESLQKVQPQDLTAPEIHVRLGVTWIEPEEITQFMQELLGTPKHAVESNSVKVLYSPASGEWNVKGKSAFAGSVAASVTYGTQRASGYRLLQDALNQRQTKIYDVKLDASGNEVRIINQKETILAQQKQDLIKEAFQDWVFKEPQRRERLVKRYNERFNCIRPREYDGSHLRFPGMNPSIKLRPHQKNVIARILYGGNCLAAHAVGAGKTFSCIAAAMESKRLGLCSKSMFVVPNHLIGQWSADILRLYPNAKVLAATKKDFEPANRKRFCSRIATGDYDCVVIGHTQFEKIPLSEERQKATLYQQIDELIDGIRQAKEAGAENFTIKQMEGTRKKLEAKLTKLTTGKTKDHAVTFEELGVDRLFVDESQNFKNLYVYTKMTSVAGVSTTDAQKSSDMLAKCRYMDELTGGKGITFATGTPLSNSMTELYTLMRYLQADMLREMGLTHFDSWAAQFGETVSAIELAPEGTGYRAKTRFARFFNLPELMAAWKECADIQTSDMLNLPTPKPLYENIIVSPSEIQKDMVAELAQRAEAIRNHTINSEQDNMLCVTNDGRKLALDQRLIDPRLPDDPGSKVNACVEKTFQLWQDTAADKRTQVIFCDQSTPKSDGSFNVYDDIKAKLISRGVPEKEIAFIHDASTDAQKSMLFSRVRSGQVRIILASTAKMGAGTNIQDKLLALHHLDVPWRPSDVGRILRTFKIKKNVEVTDNGKIII</sequence>
<dbReference type="GO" id="GO:0008170">
    <property type="term" value="F:N-methyltransferase activity"/>
    <property type="evidence" value="ECO:0007669"/>
    <property type="project" value="InterPro"/>
</dbReference>
<evidence type="ECO:0000313" key="4">
    <source>
        <dbReference type="Proteomes" id="UP000580130"/>
    </source>
</evidence>
<feature type="non-terminal residue" evidence="3">
    <location>
        <position position="1862"/>
    </location>
</feature>
<dbReference type="GO" id="GO:0005524">
    <property type="term" value="F:ATP binding"/>
    <property type="evidence" value="ECO:0007669"/>
    <property type="project" value="InterPro"/>
</dbReference>
<dbReference type="PRINTS" id="PR00507">
    <property type="entry name" value="N12N6MTFRASE"/>
</dbReference>
<dbReference type="Proteomes" id="UP000580130">
    <property type="component" value="Unassembled WGS sequence"/>
</dbReference>
<evidence type="ECO:0000313" key="3">
    <source>
        <dbReference type="EMBL" id="NME57587.1"/>
    </source>
</evidence>
<gene>
    <name evidence="3" type="ORF">HF855_09185</name>
</gene>
<dbReference type="Gene3D" id="3.40.50.300">
    <property type="entry name" value="P-loop containing nucleotide triphosphate hydrolases"/>
    <property type="match status" value="2"/>
</dbReference>
<dbReference type="Pfam" id="PF02384">
    <property type="entry name" value="N6_Mtase"/>
    <property type="match status" value="1"/>
</dbReference>
<dbReference type="InterPro" id="IPR029063">
    <property type="entry name" value="SAM-dependent_MTases_sf"/>
</dbReference>
<name>A0A848CRB2_9FIRM</name>
<dbReference type="Pfam" id="PF04851">
    <property type="entry name" value="ResIII"/>
    <property type="match status" value="1"/>
</dbReference>
<keyword evidence="3" id="KW-0808">Transferase</keyword>
<dbReference type="SUPFAM" id="SSF52540">
    <property type="entry name" value="P-loop containing nucleoside triphosphate hydrolases"/>
    <property type="match status" value="2"/>
</dbReference>
<reference evidence="3 4" key="1">
    <citation type="submission" date="2020-04" db="EMBL/GenBank/DDBJ databases">
        <authorList>
            <person name="Hitch T.C.A."/>
            <person name="Wylensek D."/>
            <person name="Clavel T."/>
        </authorList>
    </citation>
    <scope>NUCLEOTIDE SEQUENCE [LARGE SCALE GENOMIC DNA]</scope>
    <source>
        <strain evidence="3 4">BSM-383-APC-5F</strain>
    </source>
</reference>
<dbReference type="GO" id="GO:0003677">
    <property type="term" value="F:DNA binding"/>
    <property type="evidence" value="ECO:0007669"/>
    <property type="project" value="InterPro"/>
</dbReference>
<dbReference type="GO" id="GO:0016787">
    <property type="term" value="F:hydrolase activity"/>
    <property type="evidence" value="ECO:0007669"/>
    <property type="project" value="InterPro"/>
</dbReference>
<dbReference type="InterPro" id="IPR052933">
    <property type="entry name" value="DNA_Protect_Modify"/>
</dbReference>
<feature type="compositionally biased region" description="Basic and acidic residues" evidence="1">
    <location>
        <begin position="555"/>
        <end position="568"/>
    </location>
</feature>